<evidence type="ECO:0000313" key="6">
    <source>
        <dbReference type="EMBL" id="MCP1103578.1"/>
    </source>
</evidence>
<evidence type="ECO:0000256" key="4">
    <source>
        <dbReference type="SAM" id="SignalP"/>
    </source>
</evidence>
<evidence type="ECO:0000256" key="2">
    <source>
        <dbReference type="ARBA" id="ARBA00007639"/>
    </source>
</evidence>
<dbReference type="Gene3D" id="3.40.50.2300">
    <property type="match status" value="2"/>
</dbReference>
<feature type="chain" id="PRO_5045877971" evidence="4">
    <location>
        <begin position="22"/>
        <end position="322"/>
    </location>
</feature>
<keyword evidence="3 4" id="KW-0732">Signal</keyword>
<feature type="signal peptide" evidence="4">
    <location>
        <begin position="1"/>
        <end position="21"/>
    </location>
</feature>
<dbReference type="InterPro" id="IPR025997">
    <property type="entry name" value="SBP_2_dom"/>
</dbReference>
<reference evidence="6 7" key="1">
    <citation type="journal article" date="2022" name="Genome Biol. Evol.">
        <title>Host diet, physiology and behaviors set the stage for Lachnospiraceae cladogenesis.</title>
        <authorList>
            <person name="Vera-Ponce De Leon A."/>
            <person name="Schneider M."/>
            <person name="Jahnes B.C."/>
            <person name="Sadowski V."/>
            <person name="Camuy-Velez L.A."/>
            <person name="Duan J."/>
            <person name="Sabree Z.L."/>
        </authorList>
    </citation>
    <scope>NUCLEOTIDE SEQUENCE [LARGE SCALE GENOMIC DNA]</scope>
    <source>
        <strain evidence="6 7">PAL113</strain>
    </source>
</reference>
<dbReference type="SUPFAM" id="SSF53822">
    <property type="entry name" value="Periplasmic binding protein-like I"/>
    <property type="match status" value="1"/>
</dbReference>
<comment type="similarity">
    <text evidence="2">Belongs to the bacterial solute-binding protein 2 family.</text>
</comment>
<dbReference type="PROSITE" id="PS51257">
    <property type="entry name" value="PROKAR_LIPOPROTEIN"/>
    <property type="match status" value="1"/>
</dbReference>
<comment type="subcellular location">
    <subcellularLocation>
        <location evidence="1">Cell envelope</location>
    </subcellularLocation>
</comment>
<dbReference type="InterPro" id="IPR028082">
    <property type="entry name" value="Peripla_BP_I"/>
</dbReference>
<name>A0ABT1ECQ4_9FIRM</name>
<organism evidence="6 7">
    <name type="scientific">Aequitasia blattaphilus</name>
    <dbReference type="NCBI Taxonomy" id="2949332"/>
    <lineage>
        <taxon>Bacteria</taxon>
        <taxon>Bacillati</taxon>
        <taxon>Bacillota</taxon>
        <taxon>Clostridia</taxon>
        <taxon>Lachnospirales</taxon>
        <taxon>Lachnospiraceae</taxon>
        <taxon>Aequitasia</taxon>
    </lineage>
</organism>
<sequence length="322" mass="34332">MKRKVISVLVCAAMLMTLLIGCNRGSEKTDDSSSTDEGTSKGDLKVAMCMSHQTNDFQITVTSAAIEKGKELGIEVVVFDGNNDSATQISQIESAVDQGYDGIIFEPINVDAVQNIVTYATDEGIPVVNVVGAMSDWEEYVAAYVGGDNVTAGEMEMEKVAELLDGKGNIAILNGPMGSDPQIQRHEGYDNILKDYPDITVVNEDDAEWATDKALNIVENWLQSGKEINAIICQNDGMAVGAAKAVQDAGKKDIIVTGIDATSDGIDAIESGSMTGTVSQDAAGQGSLSVETMAKVINGEKLEKTDLRTENIWIDESNVSEY</sequence>
<dbReference type="Pfam" id="PF13407">
    <property type="entry name" value="Peripla_BP_4"/>
    <property type="match status" value="1"/>
</dbReference>
<evidence type="ECO:0000256" key="1">
    <source>
        <dbReference type="ARBA" id="ARBA00004196"/>
    </source>
</evidence>
<accession>A0ABT1ECQ4</accession>
<gene>
    <name evidence="6" type="ORF">NK125_14340</name>
</gene>
<dbReference type="PANTHER" id="PTHR46847:SF1">
    <property type="entry name" value="D-ALLOSE-BINDING PERIPLASMIC PROTEIN-RELATED"/>
    <property type="match status" value="1"/>
</dbReference>
<evidence type="ECO:0000313" key="7">
    <source>
        <dbReference type="Proteomes" id="UP001523566"/>
    </source>
</evidence>
<dbReference type="RefSeq" id="WP_262067351.1">
    <property type="nucleotide sequence ID" value="NZ_JAMXOD010000032.1"/>
</dbReference>
<evidence type="ECO:0000259" key="5">
    <source>
        <dbReference type="Pfam" id="PF13407"/>
    </source>
</evidence>
<evidence type="ECO:0000256" key="3">
    <source>
        <dbReference type="ARBA" id="ARBA00022729"/>
    </source>
</evidence>
<comment type="caution">
    <text evidence="6">The sequence shown here is derived from an EMBL/GenBank/DDBJ whole genome shotgun (WGS) entry which is preliminary data.</text>
</comment>
<dbReference type="EMBL" id="JAMZFW010000032">
    <property type="protein sequence ID" value="MCP1103578.1"/>
    <property type="molecule type" value="Genomic_DNA"/>
</dbReference>
<dbReference type="CDD" id="cd01536">
    <property type="entry name" value="PBP1_ABC_sugar_binding-like"/>
    <property type="match status" value="1"/>
</dbReference>
<dbReference type="PANTHER" id="PTHR46847">
    <property type="entry name" value="D-ALLOSE-BINDING PERIPLASMIC PROTEIN-RELATED"/>
    <property type="match status" value="1"/>
</dbReference>
<dbReference type="Proteomes" id="UP001523566">
    <property type="component" value="Unassembled WGS sequence"/>
</dbReference>
<proteinExistence type="inferred from homology"/>
<protein>
    <submittedName>
        <fullName evidence="6">Sugar ABC transporter substrate-binding protein</fullName>
    </submittedName>
</protein>
<feature type="domain" description="Periplasmic binding protein" evidence="5">
    <location>
        <begin position="46"/>
        <end position="301"/>
    </location>
</feature>
<keyword evidence="7" id="KW-1185">Reference proteome</keyword>